<dbReference type="AlphaFoldDB" id="A0A975B973"/>
<dbReference type="Pfam" id="PF08459">
    <property type="entry name" value="UvrC_RNaseH_dom"/>
    <property type="match status" value="1"/>
</dbReference>
<dbReference type="NCBIfam" id="TIGR00194">
    <property type="entry name" value="uvrC"/>
    <property type="match status" value="1"/>
</dbReference>
<dbReference type="PROSITE" id="PS50151">
    <property type="entry name" value="UVR"/>
    <property type="match status" value="1"/>
</dbReference>
<dbReference type="SMART" id="SM00465">
    <property type="entry name" value="GIYc"/>
    <property type="match status" value="1"/>
</dbReference>
<dbReference type="RefSeq" id="WP_207687303.1">
    <property type="nucleotide sequence ID" value="NZ_CP061799.1"/>
</dbReference>
<dbReference type="Pfam" id="PF01541">
    <property type="entry name" value="GIY-YIG"/>
    <property type="match status" value="1"/>
</dbReference>
<feature type="domain" description="UvrC family homology region profile" evidence="10">
    <location>
        <begin position="263"/>
        <end position="488"/>
    </location>
</feature>
<evidence type="ECO:0000313" key="12">
    <source>
        <dbReference type="Proteomes" id="UP000663720"/>
    </source>
</evidence>
<evidence type="ECO:0000259" key="9">
    <source>
        <dbReference type="PROSITE" id="PS50164"/>
    </source>
</evidence>
<evidence type="ECO:0000256" key="3">
    <source>
        <dbReference type="ARBA" id="ARBA00022769"/>
    </source>
</evidence>
<dbReference type="GO" id="GO:0009380">
    <property type="term" value="C:excinuclease repair complex"/>
    <property type="evidence" value="ECO:0007669"/>
    <property type="project" value="InterPro"/>
</dbReference>
<evidence type="ECO:0000313" key="11">
    <source>
        <dbReference type="EMBL" id="QTA81241.1"/>
    </source>
</evidence>
<dbReference type="GO" id="GO:0005737">
    <property type="term" value="C:cytoplasm"/>
    <property type="evidence" value="ECO:0007669"/>
    <property type="project" value="UniProtKB-SubCell"/>
</dbReference>
<dbReference type="InterPro" id="IPR010994">
    <property type="entry name" value="RuvA_2-like"/>
</dbReference>
<feature type="domain" description="GIY-YIG" evidence="9">
    <location>
        <begin position="23"/>
        <end position="102"/>
    </location>
</feature>
<reference evidence="11" key="1">
    <citation type="journal article" date="2021" name="Microb. Physiol.">
        <title>Proteogenomic Insights into the Physiology of Marine, Sulfate-Reducing, Filamentous Desulfonema limicola and Desulfonema magnum.</title>
        <authorList>
            <person name="Schnaars V."/>
            <person name="Wohlbrand L."/>
            <person name="Scheve S."/>
            <person name="Hinrichs C."/>
            <person name="Reinhardt R."/>
            <person name="Rabus R."/>
        </authorList>
    </citation>
    <scope>NUCLEOTIDE SEQUENCE</scope>
    <source>
        <strain evidence="11">5ac10</strain>
    </source>
</reference>
<dbReference type="SUPFAM" id="SSF46600">
    <property type="entry name" value="C-terminal UvrC-binding domain of UvrB"/>
    <property type="match status" value="1"/>
</dbReference>
<dbReference type="PANTHER" id="PTHR30562:SF1">
    <property type="entry name" value="UVRABC SYSTEM PROTEIN C"/>
    <property type="match status" value="1"/>
</dbReference>
<dbReference type="KEGG" id="dli:dnl_35720"/>
<keyword evidence="2 7" id="KW-0227">DNA damage</keyword>
<dbReference type="PROSITE" id="PS50164">
    <property type="entry name" value="GIY_YIG"/>
    <property type="match status" value="1"/>
</dbReference>
<dbReference type="Pfam" id="PF02151">
    <property type="entry name" value="UVR"/>
    <property type="match status" value="1"/>
</dbReference>
<dbReference type="InterPro" id="IPR050066">
    <property type="entry name" value="UvrABC_protein_C"/>
</dbReference>
<dbReference type="PANTHER" id="PTHR30562">
    <property type="entry name" value="UVRC/OXIDOREDUCTASE"/>
    <property type="match status" value="1"/>
</dbReference>
<feature type="domain" description="UVR" evidence="8">
    <location>
        <begin position="212"/>
        <end position="247"/>
    </location>
</feature>
<keyword evidence="1 7" id="KW-0963">Cytoplasm</keyword>
<dbReference type="GO" id="GO:0009432">
    <property type="term" value="P:SOS response"/>
    <property type="evidence" value="ECO:0007669"/>
    <property type="project" value="UniProtKB-UniRule"/>
</dbReference>
<comment type="subcellular location">
    <subcellularLocation>
        <location evidence="7">Cytoplasm</location>
    </subcellularLocation>
</comment>
<dbReference type="Gene3D" id="1.10.150.20">
    <property type="entry name" value="5' to 3' exonuclease, C-terminal subdomain"/>
    <property type="match status" value="1"/>
</dbReference>
<dbReference type="InterPro" id="IPR036876">
    <property type="entry name" value="UVR_dom_sf"/>
</dbReference>
<name>A0A975B973_9BACT</name>
<dbReference type="EMBL" id="CP061799">
    <property type="protein sequence ID" value="QTA81241.1"/>
    <property type="molecule type" value="Genomic_DNA"/>
</dbReference>
<gene>
    <name evidence="7 11" type="primary">uvrC</name>
    <name evidence="11" type="ORF">dnl_35720</name>
</gene>
<dbReference type="InterPro" id="IPR003583">
    <property type="entry name" value="Hlx-hairpin-Hlx_DNA-bd_motif"/>
</dbReference>
<dbReference type="SUPFAM" id="SSF82771">
    <property type="entry name" value="GIY-YIG endonuclease"/>
    <property type="match status" value="1"/>
</dbReference>
<dbReference type="HAMAP" id="MF_00203">
    <property type="entry name" value="UvrC"/>
    <property type="match status" value="1"/>
</dbReference>
<comment type="similarity">
    <text evidence="7">Belongs to the UvrC family.</text>
</comment>
<organism evidence="11 12">
    <name type="scientific">Desulfonema limicola</name>
    <dbReference type="NCBI Taxonomy" id="45656"/>
    <lineage>
        <taxon>Bacteria</taxon>
        <taxon>Pseudomonadati</taxon>
        <taxon>Thermodesulfobacteriota</taxon>
        <taxon>Desulfobacteria</taxon>
        <taxon>Desulfobacterales</taxon>
        <taxon>Desulfococcaceae</taxon>
        <taxon>Desulfonema</taxon>
    </lineage>
</organism>
<dbReference type="InterPro" id="IPR004791">
    <property type="entry name" value="UvrC"/>
</dbReference>
<accession>A0A975B973</accession>
<dbReference type="CDD" id="cd10434">
    <property type="entry name" value="GIY-YIG_UvrC_Cho"/>
    <property type="match status" value="1"/>
</dbReference>
<proteinExistence type="inferred from homology"/>
<dbReference type="PROSITE" id="PS50165">
    <property type="entry name" value="UVRC"/>
    <property type="match status" value="1"/>
</dbReference>
<dbReference type="InterPro" id="IPR001162">
    <property type="entry name" value="UvrC_RNase_H_dom"/>
</dbReference>
<evidence type="ECO:0000256" key="7">
    <source>
        <dbReference type="HAMAP-Rule" id="MF_00203"/>
    </source>
</evidence>
<dbReference type="InterPro" id="IPR038476">
    <property type="entry name" value="UvrC_RNase_H_dom_sf"/>
</dbReference>
<dbReference type="Pfam" id="PF14520">
    <property type="entry name" value="HHH_5"/>
    <property type="match status" value="1"/>
</dbReference>
<dbReference type="InterPro" id="IPR001943">
    <property type="entry name" value="UVR_dom"/>
</dbReference>
<dbReference type="InterPro" id="IPR047296">
    <property type="entry name" value="GIY-YIG_UvrC_Cho"/>
</dbReference>
<dbReference type="Gene3D" id="4.10.860.10">
    <property type="entry name" value="UVR domain"/>
    <property type="match status" value="1"/>
</dbReference>
<keyword evidence="12" id="KW-1185">Reference proteome</keyword>
<evidence type="ECO:0000256" key="4">
    <source>
        <dbReference type="ARBA" id="ARBA00022881"/>
    </source>
</evidence>
<dbReference type="NCBIfam" id="NF001824">
    <property type="entry name" value="PRK00558.1-5"/>
    <property type="match status" value="1"/>
</dbReference>
<protein>
    <recommendedName>
        <fullName evidence="7">UvrABC system protein C</fullName>
        <shortName evidence="7">Protein UvrC</shortName>
    </recommendedName>
    <alternativeName>
        <fullName evidence="7">Excinuclease ABC subunit C</fullName>
    </alternativeName>
</protein>
<dbReference type="InterPro" id="IPR035901">
    <property type="entry name" value="GIY-YIG_endonuc_sf"/>
</dbReference>
<keyword evidence="3 7" id="KW-0228">DNA excision</keyword>
<evidence type="ECO:0000256" key="2">
    <source>
        <dbReference type="ARBA" id="ARBA00022763"/>
    </source>
</evidence>
<dbReference type="InterPro" id="IPR000305">
    <property type="entry name" value="GIY-YIG_endonuc"/>
</dbReference>
<dbReference type="Gene3D" id="3.30.420.340">
    <property type="entry name" value="UvrC, RNAse H endonuclease domain"/>
    <property type="match status" value="1"/>
</dbReference>
<evidence type="ECO:0000259" key="8">
    <source>
        <dbReference type="PROSITE" id="PS50151"/>
    </source>
</evidence>
<dbReference type="GO" id="GO:0009381">
    <property type="term" value="F:excinuclease ABC activity"/>
    <property type="evidence" value="ECO:0007669"/>
    <property type="project" value="UniProtKB-UniRule"/>
</dbReference>
<dbReference type="FunFam" id="3.40.1440.10:FF:000001">
    <property type="entry name" value="UvrABC system protein C"/>
    <property type="match status" value="1"/>
</dbReference>
<comment type="function">
    <text evidence="7">The UvrABC repair system catalyzes the recognition and processing of DNA lesions. UvrC both incises the 5' and 3' sides of the lesion. The N-terminal half is responsible for the 3' incision and the C-terminal half is responsible for the 5' incision.</text>
</comment>
<evidence type="ECO:0000259" key="10">
    <source>
        <dbReference type="PROSITE" id="PS50165"/>
    </source>
</evidence>
<evidence type="ECO:0000256" key="5">
    <source>
        <dbReference type="ARBA" id="ARBA00023204"/>
    </source>
</evidence>
<keyword evidence="5 7" id="KW-0234">DNA repair</keyword>
<dbReference type="Gene3D" id="3.40.1440.10">
    <property type="entry name" value="GIY-YIG endonuclease"/>
    <property type="match status" value="1"/>
</dbReference>
<dbReference type="SUPFAM" id="SSF47781">
    <property type="entry name" value="RuvA domain 2-like"/>
    <property type="match status" value="1"/>
</dbReference>
<dbReference type="Proteomes" id="UP000663720">
    <property type="component" value="Chromosome"/>
</dbReference>
<evidence type="ECO:0000256" key="1">
    <source>
        <dbReference type="ARBA" id="ARBA00022490"/>
    </source>
</evidence>
<dbReference type="Pfam" id="PF22920">
    <property type="entry name" value="UvrC_RNaseH"/>
    <property type="match status" value="1"/>
</dbReference>
<comment type="subunit">
    <text evidence="7">Interacts with UvrB in an incision complex.</text>
</comment>
<evidence type="ECO:0000256" key="6">
    <source>
        <dbReference type="ARBA" id="ARBA00023236"/>
    </source>
</evidence>
<dbReference type="SMART" id="SM00278">
    <property type="entry name" value="HhH1"/>
    <property type="match status" value="2"/>
</dbReference>
<dbReference type="GO" id="GO:0003677">
    <property type="term" value="F:DNA binding"/>
    <property type="evidence" value="ECO:0007669"/>
    <property type="project" value="UniProtKB-UniRule"/>
</dbReference>
<keyword evidence="6 7" id="KW-0742">SOS response</keyword>
<dbReference type="GO" id="GO:0006289">
    <property type="term" value="P:nucleotide-excision repair"/>
    <property type="evidence" value="ECO:0007669"/>
    <property type="project" value="UniProtKB-UniRule"/>
</dbReference>
<keyword evidence="4 7" id="KW-0267">Excision nuclease</keyword>
<sequence>MKKNISSGFRIGYTPENISQVSSNPGVYLMKDNKGNIIYVGKAKNLRKRISSYFQKSEHPDLKTGLLVKKIAFFETIITESENNALMLESNLIKHFKPRYNIILKDGRQYPSLCLNIKEPYPSLTVVRKTKKDGALYFGPYTSPGAAYQTLKIINKNFKLRKCKTSVFKTRTRPCLNWQIGACLGPCCLDVDKDLYNEIVKEIILFLKGRTPDLIQKIRKEMQESSEKQNYELAAELRDKISALKKTIEKQVIVTTDFIDRDIAAIARSHERIMVNLLSVRGGFLINSQNFPFTQTLADDSEIIETFIHQYYEKTNFIPKEILTSIPLENTQITLDYLEKIKHEKISILTPQRGEKMSLVNMAVKNAKQGLKDFILSETDESFLTRLLTRLQTCLKAKQFPRRIECFDNSNISGTSPVAGMVVFENGKPLKSGYRKYKIKTVQEPDDYAYMAEILKRRYGRGEDFMPFPDLLMVDGGKGQLNTAVSVIRELGIEGRFDIIGIAKKDEKTGETRDKIYKPGRSNPVNMGKDNSLIFFLQQIRDETHRFAISFHRSQRGKKSLGSILDSIPGVGLKRKKDLLNHFGSIKKIQAATLEQIKAVPGISAKTAEAVLKKFHQ</sequence>